<evidence type="ECO:0000256" key="2">
    <source>
        <dbReference type="ARBA" id="ARBA00012438"/>
    </source>
</evidence>
<evidence type="ECO:0000256" key="7">
    <source>
        <dbReference type="ARBA" id="ARBA00022840"/>
    </source>
</evidence>
<dbReference type="InterPro" id="IPR000700">
    <property type="entry name" value="PAS-assoc_C"/>
</dbReference>
<dbReference type="RefSeq" id="WP_205459353.1">
    <property type="nucleotide sequence ID" value="NZ_JAFHKK010000017.1"/>
</dbReference>
<dbReference type="PROSITE" id="PS50109">
    <property type="entry name" value="HIS_KIN"/>
    <property type="match status" value="1"/>
</dbReference>
<dbReference type="InterPro" id="IPR005467">
    <property type="entry name" value="His_kinase_dom"/>
</dbReference>
<evidence type="ECO:0000259" key="11">
    <source>
        <dbReference type="PROSITE" id="PS50113"/>
    </source>
</evidence>
<dbReference type="Pfam" id="PF02518">
    <property type="entry name" value="HATPase_c"/>
    <property type="match status" value="1"/>
</dbReference>
<dbReference type="InterPro" id="IPR036097">
    <property type="entry name" value="HisK_dim/P_sf"/>
</dbReference>
<dbReference type="InterPro" id="IPR035965">
    <property type="entry name" value="PAS-like_dom_sf"/>
</dbReference>
<protein>
    <recommendedName>
        <fullName evidence="2">histidine kinase</fullName>
        <ecNumber evidence="2">2.7.13.3</ecNumber>
    </recommendedName>
</protein>
<reference evidence="12 13" key="3">
    <citation type="submission" date="2021-02" db="EMBL/GenBank/DDBJ databases">
        <authorList>
            <person name="Merkel A.Y."/>
        </authorList>
    </citation>
    <scope>NUCLEOTIDE SEQUENCE [LARGE SCALE GENOMIC DNA]</scope>
    <source>
        <strain evidence="12 13">T05b</strain>
    </source>
</reference>
<evidence type="ECO:0000313" key="13">
    <source>
        <dbReference type="Proteomes" id="UP000703590"/>
    </source>
</evidence>
<feature type="domain" description="Histidine kinase" evidence="9">
    <location>
        <begin position="412"/>
        <end position="634"/>
    </location>
</feature>
<dbReference type="Gene3D" id="3.30.450.20">
    <property type="entry name" value="PAS domain"/>
    <property type="match status" value="3"/>
</dbReference>
<comment type="caution">
    <text evidence="12">The sequence shown here is derived from an EMBL/GenBank/DDBJ whole genome shotgun (WGS) entry which is preliminary data.</text>
</comment>
<dbReference type="SUPFAM" id="SSF55874">
    <property type="entry name" value="ATPase domain of HSP90 chaperone/DNA topoisomerase II/histidine kinase"/>
    <property type="match status" value="1"/>
</dbReference>
<reference evidence="12 13" key="2">
    <citation type="submission" date="2021-02" db="EMBL/GenBank/DDBJ databases">
        <title>Sulfurospirillum tamanensis sp. nov.</title>
        <authorList>
            <person name="Frolova A."/>
            <person name="Merkel A."/>
            <person name="Slobodkin A."/>
        </authorList>
    </citation>
    <scope>NUCLEOTIDE SEQUENCE [LARGE SCALE GENOMIC DNA]</scope>
    <source>
        <strain evidence="12 13">T05b</strain>
    </source>
</reference>
<evidence type="ECO:0000313" key="12">
    <source>
        <dbReference type="EMBL" id="MBN2964806.1"/>
    </source>
</evidence>
<name>A0ABS2WT53_9BACT</name>
<dbReference type="PROSITE" id="PS50112">
    <property type="entry name" value="PAS"/>
    <property type="match status" value="2"/>
</dbReference>
<evidence type="ECO:0000256" key="1">
    <source>
        <dbReference type="ARBA" id="ARBA00000085"/>
    </source>
</evidence>
<dbReference type="PANTHER" id="PTHR43065:SF42">
    <property type="entry name" value="TWO-COMPONENT SENSOR PPRA"/>
    <property type="match status" value="1"/>
</dbReference>
<keyword evidence="13" id="KW-1185">Reference proteome</keyword>
<dbReference type="CDD" id="cd00130">
    <property type="entry name" value="PAS"/>
    <property type="match status" value="3"/>
</dbReference>
<dbReference type="SUPFAM" id="SSF55785">
    <property type="entry name" value="PYP-like sensor domain (PAS domain)"/>
    <property type="match status" value="3"/>
</dbReference>
<dbReference type="InterPro" id="IPR003661">
    <property type="entry name" value="HisK_dim/P_dom"/>
</dbReference>
<keyword evidence="3" id="KW-0597">Phosphoprotein</keyword>
<feature type="domain" description="PAS" evidence="10">
    <location>
        <begin position="267"/>
        <end position="337"/>
    </location>
</feature>
<organism evidence="12 13">
    <name type="scientific">Sulfurospirillum tamanense</name>
    <dbReference type="NCBI Taxonomy" id="2813362"/>
    <lineage>
        <taxon>Bacteria</taxon>
        <taxon>Pseudomonadati</taxon>
        <taxon>Campylobacterota</taxon>
        <taxon>Epsilonproteobacteria</taxon>
        <taxon>Campylobacterales</taxon>
        <taxon>Sulfurospirillaceae</taxon>
        <taxon>Sulfurospirillum</taxon>
    </lineage>
</organism>
<dbReference type="SMART" id="SM00091">
    <property type="entry name" value="PAS"/>
    <property type="match status" value="3"/>
</dbReference>
<dbReference type="EC" id="2.7.13.3" evidence="2"/>
<keyword evidence="5" id="KW-0547">Nucleotide-binding</keyword>
<keyword evidence="8" id="KW-0902">Two-component regulatory system</keyword>
<dbReference type="InterPro" id="IPR000014">
    <property type="entry name" value="PAS"/>
</dbReference>
<dbReference type="Proteomes" id="UP000703590">
    <property type="component" value="Unassembled WGS sequence"/>
</dbReference>
<dbReference type="PANTHER" id="PTHR43065">
    <property type="entry name" value="SENSOR HISTIDINE KINASE"/>
    <property type="match status" value="1"/>
</dbReference>
<dbReference type="InterPro" id="IPR003594">
    <property type="entry name" value="HATPase_dom"/>
</dbReference>
<dbReference type="Pfam" id="PF08448">
    <property type="entry name" value="PAS_4"/>
    <property type="match status" value="1"/>
</dbReference>
<evidence type="ECO:0000259" key="10">
    <source>
        <dbReference type="PROSITE" id="PS50112"/>
    </source>
</evidence>
<gene>
    <name evidence="12" type="ORF">JWV37_08430</name>
</gene>
<dbReference type="Gene3D" id="3.30.565.10">
    <property type="entry name" value="Histidine kinase-like ATPase, C-terminal domain"/>
    <property type="match status" value="1"/>
</dbReference>
<keyword evidence="6" id="KW-0418">Kinase</keyword>
<evidence type="ECO:0000256" key="3">
    <source>
        <dbReference type="ARBA" id="ARBA00022553"/>
    </source>
</evidence>
<evidence type="ECO:0000256" key="4">
    <source>
        <dbReference type="ARBA" id="ARBA00022679"/>
    </source>
</evidence>
<keyword evidence="4" id="KW-0808">Transferase</keyword>
<proteinExistence type="predicted"/>
<dbReference type="Pfam" id="PF13426">
    <property type="entry name" value="PAS_9"/>
    <property type="match status" value="1"/>
</dbReference>
<feature type="domain" description="PAS" evidence="10">
    <location>
        <begin position="2"/>
        <end position="47"/>
    </location>
</feature>
<dbReference type="CDD" id="cd00082">
    <property type="entry name" value="HisKA"/>
    <property type="match status" value="1"/>
</dbReference>
<dbReference type="SUPFAM" id="SSF47384">
    <property type="entry name" value="Homodimeric domain of signal transducing histidine kinase"/>
    <property type="match status" value="1"/>
</dbReference>
<dbReference type="PROSITE" id="PS50113">
    <property type="entry name" value="PAC"/>
    <property type="match status" value="1"/>
</dbReference>
<sequence>MREDIYKSIYNTIEQGLYVFDKRGEIICVNPAAQKILGFKEEELVGKIGHNLFHAHALNGCVSLENCPIYKAFSKQKSFTGEEVFCTKDGTLLTVEISCVCLENGEYLVLFRDISLRKKQEEEILSLASIVKETQDIVVVKDLDLRVIATNKSFAAVIGKESPEELVGKTDAQIFEMDENKDPVRGYMEDERKAQTLPKGDSIDKEERVIRADGSVAVYKTRKFPIYNHEDKVIATANISVDITTQKEQEEVLKSLLAKEKQKNSESDIFYTKIFETANLGICLTDKEGRFAVVNPAYCKIYGYSEEELIGEHFTKVVPEENRDLMRELHDTFIQGGQEEIPIEWDVVGKEGKKLHILATAGKLDNIVGGPFKITTITDMTEAHEARLLQKHQESLLIQQSKLASMGEMLGAIAHQWRQPLNVINCTTLDLHLKKQMGVLEDAYFSEAIAKLGEMTQSMSKTIDDFMNFFKPSKEKKHFSLHTSVEYAIHILSAQLKSHGIGVVNEIGEDVMVYGVKGELEQVILNLLSNARDAFEEKEVPVKEIRFYASPLKDGGVELIVEDTAGGIDEPLLGKIFDPYFTTKGDKQGTGIGLYMCVTIMEKTFRGSISAVNWYNNANLREGAKMLLRFPNKEY</sequence>
<dbReference type="InterPro" id="IPR036890">
    <property type="entry name" value="HATPase_C_sf"/>
</dbReference>
<evidence type="ECO:0000256" key="6">
    <source>
        <dbReference type="ARBA" id="ARBA00022777"/>
    </source>
</evidence>
<accession>A0ABS2WT53</accession>
<dbReference type="Gene3D" id="1.10.287.130">
    <property type="match status" value="1"/>
</dbReference>
<dbReference type="InterPro" id="IPR013656">
    <property type="entry name" value="PAS_4"/>
</dbReference>
<dbReference type="SMART" id="SM00387">
    <property type="entry name" value="HATPase_c"/>
    <property type="match status" value="1"/>
</dbReference>
<keyword evidence="7" id="KW-0067">ATP-binding</keyword>
<evidence type="ECO:0000256" key="5">
    <source>
        <dbReference type="ARBA" id="ARBA00022741"/>
    </source>
</evidence>
<dbReference type="NCBIfam" id="TIGR00229">
    <property type="entry name" value="sensory_box"/>
    <property type="match status" value="3"/>
</dbReference>
<dbReference type="InterPro" id="IPR013767">
    <property type="entry name" value="PAS_fold"/>
</dbReference>
<reference evidence="13" key="1">
    <citation type="submission" date="2021-02" db="EMBL/GenBank/DDBJ databases">
        <title>Sulfurospirillum tamanensis sp. nov.</title>
        <authorList>
            <person name="Merkel A.Y."/>
        </authorList>
    </citation>
    <scope>NUCLEOTIDE SEQUENCE [LARGE SCALE GENOMIC DNA]</scope>
    <source>
        <strain evidence="13">T05b</strain>
    </source>
</reference>
<evidence type="ECO:0000259" key="9">
    <source>
        <dbReference type="PROSITE" id="PS50109"/>
    </source>
</evidence>
<feature type="domain" description="PAC" evidence="11">
    <location>
        <begin position="203"/>
        <end position="255"/>
    </location>
</feature>
<evidence type="ECO:0000256" key="8">
    <source>
        <dbReference type="ARBA" id="ARBA00023012"/>
    </source>
</evidence>
<dbReference type="EMBL" id="JAFHKK010000017">
    <property type="protein sequence ID" value="MBN2964806.1"/>
    <property type="molecule type" value="Genomic_DNA"/>
</dbReference>
<comment type="catalytic activity">
    <reaction evidence="1">
        <text>ATP + protein L-histidine = ADP + protein N-phospho-L-histidine.</text>
        <dbReference type="EC" id="2.7.13.3"/>
    </reaction>
</comment>
<dbReference type="Pfam" id="PF00989">
    <property type="entry name" value="PAS"/>
    <property type="match status" value="1"/>
</dbReference>